<proteinExistence type="predicted"/>
<accession>A0A9D1QIZ6</accession>
<dbReference type="Proteomes" id="UP000823989">
    <property type="component" value="Unassembled WGS sequence"/>
</dbReference>
<dbReference type="AlphaFoldDB" id="A0A9D1QIZ6"/>
<protein>
    <recommendedName>
        <fullName evidence="3">YokE-like PH domain-containing protein</fullName>
    </recommendedName>
</protein>
<evidence type="ECO:0000313" key="1">
    <source>
        <dbReference type="EMBL" id="HIW13047.1"/>
    </source>
</evidence>
<gene>
    <name evidence="1" type="ORF">H9891_07785</name>
</gene>
<dbReference type="EMBL" id="DXHR01000025">
    <property type="protein sequence ID" value="HIW13047.1"/>
    <property type="molecule type" value="Genomic_DNA"/>
</dbReference>
<reference evidence="1" key="1">
    <citation type="journal article" date="2021" name="PeerJ">
        <title>Extensive microbial diversity within the chicken gut microbiome revealed by metagenomics and culture.</title>
        <authorList>
            <person name="Gilroy R."/>
            <person name="Ravi A."/>
            <person name="Getino M."/>
            <person name="Pursley I."/>
            <person name="Horton D.L."/>
            <person name="Alikhan N.F."/>
            <person name="Baker D."/>
            <person name="Gharbi K."/>
            <person name="Hall N."/>
            <person name="Watson M."/>
            <person name="Adriaenssens E.M."/>
            <person name="Foster-Nyarko E."/>
            <person name="Jarju S."/>
            <person name="Secka A."/>
            <person name="Antonio M."/>
            <person name="Oren A."/>
            <person name="Chaudhuri R.R."/>
            <person name="La Ragione R."/>
            <person name="Hildebrand F."/>
            <person name="Pallen M.J."/>
        </authorList>
    </citation>
    <scope>NUCLEOTIDE SEQUENCE</scope>
    <source>
        <strain evidence="1">ChiHjej13B12-752</strain>
    </source>
</reference>
<comment type="caution">
    <text evidence="1">The sequence shown here is derived from an EMBL/GenBank/DDBJ whole genome shotgun (WGS) entry which is preliminary data.</text>
</comment>
<organism evidence="1 2">
    <name type="scientific">Candidatus Salinicoccus stercoripullorum</name>
    <dbReference type="NCBI Taxonomy" id="2838756"/>
    <lineage>
        <taxon>Bacteria</taxon>
        <taxon>Bacillati</taxon>
        <taxon>Bacillota</taxon>
        <taxon>Bacilli</taxon>
        <taxon>Bacillales</taxon>
        <taxon>Staphylococcaceae</taxon>
        <taxon>Salinicoccus</taxon>
    </lineage>
</organism>
<name>A0A9D1QIZ6_9STAP</name>
<sequence length="150" mass="17735">MSEIEGDAHDFKGDELLFLQKVKKHLCEGLDSESYKSKPVFCIGICRLNLTRIGLYILLEDELIFVHASAFKFREERAEWIVSCYPYRDIISLESNDEDYDYEDFESGVLFIKLENEKGAVRRKTIRNINPNHFECIRGFHEKMQRGRYI</sequence>
<evidence type="ECO:0008006" key="3">
    <source>
        <dbReference type="Google" id="ProtNLM"/>
    </source>
</evidence>
<evidence type="ECO:0000313" key="2">
    <source>
        <dbReference type="Proteomes" id="UP000823989"/>
    </source>
</evidence>
<reference evidence="1" key="2">
    <citation type="submission" date="2021-04" db="EMBL/GenBank/DDBJ databases">
        <authorList>
            <person name="Gilroy R."/>
        </authorList>
    </citation>
    <scope>NUCLEOTIDE SEQUENCE</scope>
    <source>
        <strain evidence="1">ChiHjej13B12-752</strain>
    </source>
</reference>